<dbReference type="SUPFAM" id="SSF49899">
    <property type="entry name" value="Concanavalin A-like lectins/glucanases"/>
    <property type="match status" value="2"/>
</dbReference>
<evidence type="ECO:0000256" key="1">
    <source>
        <dbReference type="SAM" id="SignalP"/>
    </source>
</evidence>
<dbReference type="InterPro" id="IPR000757">
    <property type="entry name" value="Beta-glucanase-like"/>
</dbReference>
<protein>
    <recommendedName>
        <fullName evidence="2">GH16 domain-containing protein</fullName>
    </recommendedName>
</protein>
<dbReference type="EMBL" id="CDMZ01000175">
    <property type="protein sequence ID" value="CEM08447.1"/>
    <property type="molecule type" value="Genomic_DNA"/>
</dbReference>
<feature type="signal peptide" evidence="1">
    <location>
        <begin position="1"/>
        <end position="20"/>
    </location>
</feature>
<name>A0A0G4F726_9ALVE</name>
<evidence type="ECO:0000259" key="2">
    <source>
        <dbReference type="PROSITE" id="PS51762"/>
    </source>
</evidence>
<proteinExistence type="predicted"/>
<dbReference type="GO" id="GO:0005975">
    <property type="term" value="P:carbohydrate metabolic process"/>
    <property type="evidence" value="ECO:0007669"/>
    <property type="project" value="InterPro"/>
</dbReference>
<dbReference type="AlphaFoldDB" id="A0A0G4F726"/>
<gene>
    <name evidence="3" type="ORF">Cvel_15585</name>
</gene>
<dbReference type="Pfam" id="PF00722">
    <property type="entry name" value="Glyco_hydro_16"/>
    <property type="match status" value="1"/>
</dbReference>
<accession>A0A0G4F726</accession>
<keyword evidence="1" id="KW-0732">Signal</keyword>
<dbReference type="PhylomeDB" id="A0A0G4F726"/>
<dbReference type="Gene3D" id="2.60.120.200">
    <property type="match status" value="2"/>
</dbReference>
<dbReference type="PROSITE" id="PS51762">
    <property type="entry name" value="GH16_2"/>
    <property type="match status" value="1"/>
</dbReference>
<dbReference type="GO" id="GO:0004553">
    <property type="term" value="F:hydrolase activity, hydrolyzing O-glycosyl compounds"/>
    <property type="evidence" value="ECO:0007669"/>
    <property type="project" value="InterPro"/>
</dbReference>
<dbReference type="InterPro" id="IPR013320">
    <property type="entry name" value="ConA-like_dom_sf"/>
</dbReference>
<dbReference type="VEuPathDB" id="CryptoDB:Cvel_15585"/>
<dbReference type="CDD" id="cd00413">
    <property type="entry name" value="Glyco_hydrolase_16"/>
    <property type="match status" value="1"/>
</dbReference>
<evidence type="ECO:0000313" key="3">
    <source>
        <dbReference type="EMBL" id="CEM08447.1"/>
    </source>
</evidence>
<reference evidence="3" key="1">
    <citation type="submission" date="2014-11" db="EMBL/GenBank/DDBJ databases">
        <authorList>
            <person name="Otto D Thomas"/>
            <person name="Naeem Raeece"/>
        </authorList>
    </citation>
    <scope>NUCLEOTIDE SEQUENCE</scope>
</reference>
<feature type="domain" description="GH16" evidence="2">
    <location>
        <begin position="38"/>
        <end position="286"/>
    </location>
</feature>
<sequence length="529" mass="56828">MRSVTTVLCLSLLGLMIVSARLKGLETAGCDLAEGCGASLRKLSSPSGYEPDGVELFWSDEFDGTSLDATKWDYRTDTKHYSCSESANVDVDSGKLRIVLKKTPTGSSCSKPFIGGGVASKKALGPGYYEAKVKFPSLAGSAVPGWWTAFWLSTLDASQLSAGTAVDPWQEFDIFEHITGTDKTDSTIIKWRPGTETFIQAHERNTQWTEHVFGFLLSKDEALFFVDGRQIATFLLKPFGMHTELTTQHVWLTAIVHERTFPFADPSLPESFMEVDYFRYFRFARGGGEQISATSPETITLPSYSTPWSTLPPSSGKTNKLSAAAYVKNMHTNTDASILKLGTTGGSETFSMKAQNNDLVVSVLGSTCTATGFFSDTNSDWYHIGVVWNGVSGSVEIYKTKKGSFVTSHPPVKTCSGVAVDLLVDKDGDAIVGGGTGVTQGSIAGVKVWDGALSQSALSAAEAVGKPDYCQWRSPISGSTTSGACGGSAAGWLMCDTWPDSQYGNMLDFTLESTAGRMGVSKICSDYYA</sequence>
<organism evidence="3">
    <name type="scientific">Chromera velia CCMP2878</name>
    <dbReference type="NCBI Taxonomy" id="1169474"/>
    <lineage>
        <taxon>Eukaryota</taxon>
        <taxon>Sar</taxon>
        <taxon>Alveolata</taxon>
        <taxon>Colpodellida</taxon>
        <taxon>Chromeraceae</taxon>
        <taxon>Chromera</taxon>
    </lineage>
</organism>
<feature type="chain" id="PRO_5005188176" description="GH16 domain-containing protein" evidence="1">
    <location>
        <begin position="21"/>
        <end position="529"/>
    </location>
</feature>